<reference evidence="2" key="1">
    <citation type="submission" date="2021-02" db="EMBL/GenBank/DDBJ databases">
        <authorList>
            <person name="Steward A R."/>
        </authorList>
    </citation>
    <scope>NUCLEOTIDE SEQUENCE</scope>
</reference>
<keyword evidence="3" id="KW-1185">Reference proteome</keyword>
<protein>
    <submittedName>
        <fullName evidence="2">Uncharacterized protein</fullName>
    </submittedName>
</protein>
<proteinExistence type="predicted"/>
<dbReference type="Proteomes" id="UP000663880">
    <property type="component" value="Unassembled WGS sequence"/>
</dbReference>
<evidence type="ECO:0000256" key="1">
    <source>
        <dbReference type="SAM" id="MobiDB-lite"/>
    </source>
</evidence>
<dbReference type="EMBL" id="CAJOBZ010000008">
    <property type="protein sequence ID" value="CAF4821373.1"/>
    <property type="molecule type" value="Genomic_DNA"/>
</dbReference>
<evidence type="ECO:0000313" key="3">
    <source>
        <dbReference type="Proteomes" id="UP000663880"/>
    </source>
</evidence>
<gene>
    <name evidence="2" type="ORF">PMACD_LOCUS4625</name>
</gene>
<accession>A0A821QAM5</accession>
<evidence type="ECO:0000313" key="2">
    <source>
        <dbReference type="EMBL" id="CAF4821373.1"/>
    </source>
</evidence>
<sequence>MLNAPAPRKGQKKASDGVRAKRDSEGRVERAGGRRRPPNRTRANRDAIFEIARARHLWIAALQCFNLLSQFREPFDLSRPSLYSRNVNGACTAN</sequence>
<name>A0A821QAM5_9NEOP</name>
<organism evidence="2 3">
    <name type="scientific">Pieris macdunnoughi</name>
    <dbReference type="NCBI Taxonomy" id="345717"/>
    <lineage>
        <taxon>Eukaryota</taxon>
        <taxon>Metazoa</taxon>
        <taxon>Ecdysozoa</taxon>
        <taxon>Arthropoda</taxon>
        <taxon>Hexapoda</taxon>
        <taxon>Insecta</taxon>
        <taxon>Pterygota</taxon>
        <taxon>Neoptera</taxon>
        <taxon>Endopterygota</taxon>
        <taxon>Lepidoptera</taxon>
        <taxon>Glossata</taxon>
        <taxon>Ditrysia</taxon>
        <taxon>Papilionoidea</taxon>
        <taxon>Pieridae</taxon>
        <taxon>Pierinae</taxon>
        <taxon>Pieris</taxon>
    </lineage>
</organism>
<feature type="compositionally biased region" description="Basic and acidic residues" evidence="1">
    <location>
        <begin position="13"/>
        <end position="32"/>
    </location>
</feature>
<dbReference type="AlphaFoldDB" id="A0A821QAM5"/>
<feature type="region of interest" description="Disordered" evidence="1">
    <location>
        <begin position="1"/>
        <end position="44"/>
    </location>
</feature>
<comment type="caution">
    <text evidence="2">The sequence shown here is derived from an EMBL/GenBank/DDBJ whole genome shotgun (WGS) entry which is preliminary data.</text>
</comment>